<dbReference type="AlphaFoldDB" id="A0A943EKJ8"/>
<protein>
    <submittedName>
        <fullName evidence="2">N-acetylmuramoyl-L-alanine amidase</fullName>
    </submittedName>
</protein>
<dbReference type="GO" id="GO:0008745">
    <property type="term" value="F:N-acetylmuramoyl-L-alanine amidase activity"/>
    <property type="evidence" value="ECO:0007669"/>
    <property type="project" value="InterPro"/>
</dbReference>
<evidence type="ECO:0000313" key="2">
    <source>
        <dbReference type="EMBL" id="MBS5519659.1"/>
    </source>
</evidence>
<dbReference type="Gene3D" id="3.40.80.10">
    <property type="entry name" value="Peptidoglycan recognition protein-like"/>
    <property type="match status" value="1"/>
</dbReference>
<comment type="caution">
    <text evidence="2">The sequence shown here is derived from an EMBL/GenBank/DDBJ whole genome shotgun (WGS) entry which is preliminary data.</text>
</comment>
<feature type="domain" description="N-acetylmuramoyl-L-alanine amidase" evidence="1">
    <location>
        <begin position="34"/>
        <end position="136"/>
    </location>
</feature>
<dbReference type="SUPFAM" id="SSF55846">
    <property type="entry name" value="N-acetylmuramoyl-L-alanine amidase-like"/>
    <property type="match status" value="1"/>
</dbReference>
<dbReference type="InterPro" id="IPR002502">
    <property type="entry name" value="Amidase_domain"/>
</dbReference>
<dbReference type="EMBL" id="JAGZCZ010000005">
    <property type="protein sequence ID" value="MBS5519659.1"/>
    <property type="molecule type" value="Genomic_DNA"/>
</dbReference>
<dbReference type="InterPro" id="IPR036505">
    <property type="entry name" value="Amidase/PGRP_sf"/>
</dbReference>
<dbReference type="GO" id="GO:0009253">
    <property type="term" value="P:peptidoglycan catabolic process"/>
    <property type="evidence" value="ECO:0007669"/>
    <property type="project" value="InterPro"/>
</dbReference>
<evidence type="ECO:0000313" key="3">
    <source>
        <dbReference type="Proteomes" id="UP000754226"/>
    </source>
</evidence>
<accession>A0A943EKJ8</accession>
<proteinExistence type="predicted"/>
<gene>
    <name evidence="2" type="ORF">KHX13_04920</name>
</gene>
<reference evidence="2" key="1">
    <citation type="submission" date="2021-02" db="EMBL/GenBank/DDBJ databases">
        <title>Infant gut strain persistence is associated with maternal origin, phylogeny, and functional potential including surface adhesion and iron acquisition.</title>
        <authorList>
            <person name="Lou Y.C."/>
        </authorList>
    </citation>
    <scope>NUCLEOTIDE SEQUENCE</scope>
    <source>
        <strain evidence="2">L3_106_000M1_dasL3_106_000M1_concoct_15</strain>
    </source>
</reference>
<name>A0A943EKJ8_9FIRM</name>
<dbReference type="Proteomes" id="UP000754226">
    <property type="component" value="Unassembled WGS sequence"/>
</dbReference>
<sequence>MQKVTLEQVKELAEKAKNSLWDYAEGEGYGPKIYLHWTAGRYKQQFPEYHINIDMDGTIYAMTDDFAEYLTHTWRRNTGSLGVALCCAYGAGSETLGDFPPTPKQIEAMAQVIAALSDILEVPITKEYVLTHGEAANNEDGIYYLHAGYAWWNDEYGDGDTRGDLEYLGTHESPSYNPYATDGSRGGDVLRGKAIWYQNEWRKKSE</sequence>
<dbReference type="Pfam" id="PF01510">
    <property type="entry name" value="Amidase_2"/>
    <property type="match status" value="1"/>
</dbReference>
<evidence type="ECO:0000259" key="1">
    <source>
        <dbReference type="Pfam" id="PF01510"/>
    </source>
</evidence>
<organism evidence="2 3">
    <name type="scientific">Acidaminococcus intestini</name>
    <dbReference type="NCBI Taxonomy" id="187327"/>
    <lineage>
        <taxon>Bacteria</taxon>
        <taxon>Bacillati</taxon>
        <taxon>Bacillota</taxon>
        <taxon>Negativicutes</taxon>
        <taxon>Acidaminococcales</taxon>
        <taxon>Acidaminococcaceae</taxon>
        <taxon>Acidaminococcus</taxon>
    </lineage>
</organism>